<dbReference type="PANTHER" id="PTHR43169">
    <property type="entry name" value="EXSB FAMILY PROTEIN"/>
    <property type="match status" value="1"/>
</dbReference>
<accession>A0A0D8HJT1</accession>
<keyword evidence="4" id="KW-1185">Reference proteome</keyword>
<dbReference type="EMBL" id="JXYS01000026">
    <property type="protein sequence ID" value="KJF17992.1"/>
    <property type="molecule type" value="Genomic_DNA"/>
</dbReference>
<dbReference type="EC" id="6.3.5.1" evidence="3"/>
<keyword evidence="3" id="KW-0436">Ligase</keyword>
<dbReference type="CDD" id="cd01990">
    <property type="entry name" value="LarE-like"/>
    <property type="match status" value="1"/>
</dbReference>
<comment type="caution">
    <text evidence="3">The sequence shown here is derived from an EMBL/GenBank/DDBJ whole genome shotgun (WGS) entry which is preliminary data.</text>
</comment>
<evidence type="ECO:0000259" key="2">
    <source>
        <dbReference type="Pfam" id="PF02540"/>
    </source>
</evidence>
<evidence type="ECO:0000313" key="4">
    <source>
        <dbReference type="Proteomes" id="UP000032360"/>
    </source>
</evidence>
<dbReference type="Pfam" id="PF02540">
    <property type="entry name" value="NAD_synthase"/>
    <property type="match status" value="1"/>
</dbReference>
<feature type="active site" description="Nucleophile and sulfur donor" evidence="1">
    <location>
        <position position="177"/>
    </location>
</feature>
<sequence>MVDELDSALDVLEEILLAMGSVVVGFSGGIDSTYLGVFANKVLGPENVLVVTADSPSLARSEFEEAKSLALELGLSFEAVLTREFEMAEYLVNDELRCYYCKSALMDRLGPIAKSRDAVVILGVNASDEGDYRPGQIGAREAGARFPLLEARMSKEMIRQHALALGIPIHDKPASACLSSRVPYGTAITIAVLSRVERAERELRLRGYRQVRVRDFDETARIEVEIEMMPQLIQEADEVVRALKKLGYLYVTLSLEGFVSGNLNRAIGR</sequence>
<dbReference type="Proteomes" id="UP000032360">
    <property type="component" value="Unassembled WGS sequence"/>
</dbReference>
<dbReference type="InterPro" id="IPR022310">
    <property type="entry name" value="NAD/GMP_synthase"/>
</dbReference>
<dbReference type="GO" id="GO:0003952">
    <property type="term" value="F:NAD+ synthase (glutamine-hydrolyzing) activity"/>
    <property type="evidence" value="ECO:0007669"/>
    <property type="project" value="UniProtKB-EC"/>
</dbReference>
<dbReference type="STRING" id="1280514.AXFE_10890"/>
<dbReference type="PIRSF" id="PIRSF006661">
    <property type="entry name" value="PP-lp_UCP006661"/>
    <property type="match status" value="1"/>
</dbReference>
<dbReference type="OrthoDB" id="9776919at2"/>
<evidence type="ECO:0000313" key="3">
    <source>
        <dbReference type="EMBL" id="KJF17992.1"/>
    </source>
</evidence>
<dbReference type="InterPro" id="IPR052188">
    <property type="entry name" value="Ni-pincer_cofactor_biosynth"/>
</dbReference>
<feature type="domain" description="NAD/GMP synthase" evidence="2">
    <location>
        <begin position="20"/>
        <end position="80"/>
    </location>
</feature>
<reference evidence="3 4" key="1">
    <citation type="submission" date="2015-01" db="EMBL/GenBank/DDBJ databases">
        <title>Draft genome of the acidophilic iron oxidizer Acidithrix ferrooxidans strain Py-F3.</title>
        <authorList>
            <person name="Poehlein A."/>
            <person name="Eisen S."/>
            <person name="Schloemann M."/>
            <person name="Johnson B.D."/>
            <person name="Daniel R."/>
            <person name="Muehling M."/>
        </authorList>
    </citation>
    <scope>NUCLEOTIDE SEQUENCE [LARGE SCALE GENOMIC DNA]</scope>
    <source>
        <strain evidence="3 4">Py-F3</strain>
    </source>
</reference>
<dbReference type="GO" id="GO:0016783">
    <property type="term" value="F:sulfurtransferase activity"/>
    <property type="evidence" value="ECO:0007669"/>
    <property type="project" value="InterPro"/>
</dbReference>
<dbReference type="InterPro" id="IPR014729">
    <property type="entry name" value="Rossmann-like_a/b/a_fold"/>
</dbReference>
<dbReference type="RefSeq" id="WP_052604864.1">
    <property type="nucleotide sequence ID" value="NZ_JXYS01000026.1"/>
</dbReference>
<dbReference type="AlphaFoldDB" id="A0A0D8HJT1"/>
<organism evidence="3 4">
    <name type="scientific">Acidithrix ferrooxidans</name>
    <dbReference type="NCBI Taxonomy" id="1280514"/>
    <lineage>
        <taxon>Bacteria</taxon>
        <taxon>Bacillati</taxon>
        <taxon>Actinomycetota</taxon>
        <taxon>Acidimicrobiia</taxon>
        <taxon>Acidimicrobiales</taxon>
        <taxon>Acidimicrobiaceae</taxon>
        <taxon>Acidithrix</taxon>
    </lineage>
</organism>
<dbReference type="SUPFAM" id="SSF52402">
    <property type="entry name" value="Adenine nucleotide alpha hydrolases-like"/>
    <property type="match status" value="1"/>
</dbReference>
<dbReference type="PANTHER" id="PTHR43169:SF2">
    <property type="entry name" value="NAD_GMP SYNTHASE DOMAIN-CONTAINING PROTEIN"/>
    <property type="match status" value="1"/>
</dbReference>
<proteinExistence type="predicted"/>
<dbReference type="InterPro" id="IPR005232">
    <property type="entry name" value="LarE"/>
</dbReference>
<dbReference type="EC" id="6.3.1.5" evidence="3"/>
<dbReference type="Gene3D" id="3.40.50.620">
    <property type="entry name" value="HUPs"/>
    <property type="match status" value="1"/>
</dbReference>
<dbReference type="GO" id="GO:0008795">
    <property type="term" value="F:NAD+ synthase activity"/>
    <property type="evidence" value="ECO:0007669"/>
    <property type="project" value="UniProtKB-EC"/>
</dbReference>
<name>A0A0D8HJT1_9ACTN</name>
<gene>
    <name evidence="3" type="primary">nadE2</name>
    <name evidence="3" type="ORF">AXFE_10890</name>
</gene>
<evidence type="ECO:0000256" key="1">
    <source>
        <dbReference type="PIRSR" id="PIRSR006661-1"/>
    </source>
</evidence>
<protein>
    <submittedName>
        <fullName evidence="3">NH(3)-dependent NAD(+) synthetase</fullName>
        <ecNumber evidence="3">6.3.1.5</ecNumber>
        <ecNumber evidence="3">6.3.5.1</ecNumber>
    </submittedName>
</protein>
<dbReference type="NCBIfam" id="TIGR00268">
    <property type="entry name" value="ATP-dependent sacrificial sulfur transferase LarE"/>
    <property type="match status" value="1"/>
</dbReference>
<dbReference type="GO" id="GO:0006163">
    <property type="term" value="P:purine nucleotide metabolic process"/>
    <property type="evidence" value="ECO:0007669"/>
    <property type="project" value="UniProtKB-ARBA"/>
</dbReference>